<keyword evidence="2" id="KW-1185">Reference proteome</keyword>
<proteinExistence type="predicted"/>
<protein>
    <submittedName>
        <fullName evidence="1">Uncharacterized protein</fullName>
    </submittedName>
</protein>
<dbReference type="Proteomes" id="UP000188533">
    <property type="component" value="Unassembled WGS sequence"/>
</dbReference>
<gene>
    <name evidence="1" type="ORF">LENED_012539</name>
</gene>
<evidence type="ECO:0000313" key="1">
    <source>
        <dbReference type="EMBL" id="GAW10289.1"/>
    </source>
</evidence>
<dbReference type="EMBL" id="BDGU01001645">
    <property type="protein sequence ID" value="GAW10289.1"/>
    <property type="molecule type" value="Genomic_DNA"/>
</dbReference>
<dbReference type="AlphaFoldDB" id="A0A1Q3ESX8"/>
<accession>A0A1Q3ESX8</accession>
<evidence type="ECO:0000313" key="2">
    <source>
        <dbReference type="Proteomes" id="UP000188533"/>
    </source>
</evidence>
<organism evidence="1 2">
    <name type="scientific">Lentinula edodes</name>
    <name type="common">Shiitake mushroom</name>
    <name type="synonym">Lentinus edodes</name>
    <dbReference type="NCBI Taxonomy" id="5353"/>
    <lineage>
        <taxon>Eukaryota</taxon>
        <taxon>Fungi</taxon>
        <taxon>Dikarya</taxon>
        <taxon>Basidiomycota</taxon>
        <taxon>Agaricomycotina</taxon>
        <taxon>Agaricomycetes</taxon>
        <taxon>Agaricomycetidae</taxon>
        <taxon>Agaricales</taxon>
        <taxon>Marasmiineae</taxon>
        <taxon>Omphalotaceae</taxon>
        <taxon>Lentinula</taxon>
    </lineage>
</organism>
<reference evidence="1 2" key="2">
    <citation type="submission" date="2017-02" db="EMBL/GenBank/DDBJ databases">
        <title>A genome survey and senescence transcriptome analysis in Lentinula edodes.</title>
        <authorList>
            <person name="Sakamoto Y."/>
            <person name="Nakade K."/>
            <person name="Sato S."/>
            <person name="Yoshida Y."/>
            <person name="Miyazaki K."/>
            <person name="Natsume S."/>
            <person name="Konno N."/>
        </authorList>
    </citation>
    <scope>NUCLEOTIDE SEQUENCE [LARGE SCALE GENOMIC DNA]</scope>
    <source>
        <strain evidence="1 2">NBRC 111202</strain>
    </source>
</reference>
<comment type="caution">
    <text evidence="1">The sequence shown here is derived from an EMBL/GenBank/DDBJ whole genome shotgun (WGS) entry which is preliminary data.</text>
</comment>
<reference evidence="1 2" key="1">
    <citation type="submission" date="2016-08" db="EMBL/GenBank/DDBJ databases">
        <authorList>
            <consortium name="Lentinula edodes genome sequencing consortium"/>
            <person name="Sakamoto Y."/>
            <person name="Nakade K."/>
            <person name="Sato S."/>
            <person name="Yoshida Y."/>
            <person name="Miyazaki K."/>
            <person name="Natsume S."/>
            <person name="Konno N."/>
        </authorList>
    </citation>
    <scope>NUCLEOTIDE SEQUENCE [LARGE SCALE GENOMIC DNA]</scope>
    <source>
        <strain evidence="1 2">NBRC 111202</strain>
    </source>
</reference>
<name>A0A1Q3ESX8_LENED</name>
<sequence>MSKFGTINLTVPREVDLDGSEKMRWTNISAVAHEAYETKNEKEMELQINVAGMEMHSNRTRDSFGWKLRNGISRAKNIL</sequence>